<evidence type="ECO:0000256" key="8">
    <source>
        <dbReference type="HAMAP-Rule" id="MF_00772"/>
    </source>
</evidence>
<comment type="subcellular location">
    <subcellularLocation>
        <location evidence="8">Cytoplasm</location>
    </subcellularLocation>
</comment>
<evidence type="ECO:0000256" key="2">
    <source>
        <dbReference type="ARBA" id="ARBA00022490"/>
    </source>
</evidence>
<dbReference type="SUPFAM" id="SSF53155">
    <property type="entry name" value="Methylated DNA-protein cysteine methyltransferase domain"/>
    <property type="match status" value="1"/>
</dbReference>
<dbReference type="InterPro" id="IPR036631">
    <property type="entry name" value="MGMT_N_sf"/>
</dbReference>
<evidence type="ECO:0000256" key="4">
    <source>
        <dbReference type="ARBA" id="ARBA00022679"/>
    </source>
</evidence>
<dbReference type="EMBL" id="BAAAYX010000002">
    <property type="protein sequence ID" value="GAA3690009.1"/>
    <property type="molecule type" value="Genomic_DNA"/>
</dbReference>
<evidence type="ECO:0000259" key="10">
    <source>
        <dbReference type="Pfam" id="PF02870"/>
    </source>
</evidence>
<dbReference type="RefSeq" id="WP_344810310.1">
    <property type="nucleotide sequence ID" value="NZ_BAAAYX010000002.1"/>
</dbReference>
<organism evidence="11 12">
    <name type="scientific">Microlunatus aurantiacus</name>
    <dbReference type="NCBI Taxonomy" id="446786"/>
    <lineage>
        <taxon>Bacteria</taxon>
        <taxon>Bacillati</taxon>
        <taxon>Actinomycetota</taxon>
        <taxon>Actinomycetes</taxon>
        <taxon>Propionibacteriales</taxon>
        <taxon>Propionibacteriaceae</taxon>
        <taxon>Microlunatus</taxon>
    </lineage>
</organism>
<dbReference type="Pfam" id="PF01035">
    <property type="entry name" value="DNA_binding_1"/>
    <property type="match status" value="1"/>
</dbReference>
<accession>A0ABP7CJD4</accession>
<dbReference type="Gene3D" id="3.30.160.70">
    <property type="entry name" value="Methylated DNA-protein cysteine methyltransferase domain"/>
    <property type="match status" value="1"/>
</dbReference>
<dbReference type="InterPro" id="IPR008332">
    <property type="entry name" value="MethylG_MeTrfase_N"/>
</dbReference>
<comment type="function">
    <text evidence="8">Involved in the cellular defense against the biological effects of O6-methylguanine (O6-MeG) and O4-methylthymine (O4-MeT) in DNA. Repairs the methylated nucleobase in DNA by stoichiometrically transferring the methyl group to a cysteine residue in the enzyme. This is a suicide reaction: the enzyme is irreversibly inactivated.</text>
</comment>
<keyword evidence="3 8" id="KW-0489">Methyltransferase</keyword>
<evidence type="ECO:0000313" key="11">
    <source>
        <dbReference type="EMBL" id="GAA3690009.1"/>
    </source>
</evidence>
<dbReference type="NCBIfam" id="TIGR00589">
    <property type="entry name" value="ogt"/>
    <property type="match status" value="1"/>
</dbReference>
<dbReference type="CDD" id="cd06445">
    <property type="entry name" value="ATase"/>
    <property type="match status" value="1"/>
</dbReference>
<sequence>MTITDRLDALRAVDDATLQRLRDGLARRAAESHLLDLAYRTVDSPVGPLLLVASERGLTRVAFASQDHEQVLGQLAATVSPRVLEAPERLEPAARELGEYFAGRRRMFDLPLDLTTSGEFRRAVQLLLPTIGYGRTVSYTELATLAGRPAAVRAVGTACATNPLPVVVPCHRVLRGDGSLGGYLGGLEAKRTLLELEMRVAA</sequence>
<evidence type="ECO:0000256" key="5">
    <source>
        <dbReference type="ARBA" id="ARBA00022763"/>
    </source>
</evidence>
<keyword evidence="12" id="KW-1185">Reference proteome</keyword>
<dbReference type="PROSITE" id="PS00374">
    <property type="entry name" value="MGMT"/>
    <property type="match status" value="1"/>
</dbReference>
<evidence type="ECO:0000256" key="6">
    <source>
        <dbReference type="ARBA" id="ARBA00023204"/>
    </source>
</evidence>
<dbReference type="PANTHER" id="PTHR10815">
    <property type="entry name" value="METHYLATED-DNA--PROTEIN-CYSTEINE METHYLTRANSFERASE"/>
    <property type="match status" value="1"/>
</dbReference>
<gene>
    <name evidence="11" type="ORF">GCM10022204_01070</name>
</gene>
<evidence type="ECO:0000259" key="9">
    <source>
        <dbReference type="Pfam" id="PF01035"/>
    </source>
</evidence>
<dbReference type="EC" id="2.1.1.63" evidence="8"/>
<dbReference type="HAMAP" id="MF_00772">
    <property type="entry name" value="OGT"/>
    <property type="match status" value="1"/>
</dbReference>
<evidence type="ECO:0000256" key="1">
    <source>
        <dbReference type="ARBA" id="ARBA00001286"/>
    </source>
</evidence>
<comment type="catalytic activity">
    <reaction evidence="7 8">
        <text>a 6-O-methyl-2'-deoxyguanosine in DNA + L-cysteinyl-[protein] = S-methyl-L-cysteinyl-[protein] + a 2'-deoxyguanosine in DNA</text>
        <dbReference type="Rhea" id="RHEA:24000"/>
        <dbReference type="Rhea" id="RHEA-COMP:10131"/>
        <dbReference type="Rhea" id="RHEA-COMP:10132"/>
        <dbReference type="Rhea" id="RHEA-COMP:11367"/>
        <dbReference type="Rhea" id="RHEA-COMP:11368"/>
        <dbReference type="ChEBI" id="CHEBI:29950"/>
        <dbReference type="ChEBI" id="CHEBI:82612"/>
        <dbReference type="ChEBI" id="CHEBI:85445"/>
        <dbReference type="ChEBI" id="CHEBI:85448"/>
        <dbReference type="EC" id="2.1.1.63"/>
    </reaction>
</comment>
<dbReference type="Gene3D" id="1.10.10.10">
    <property type="entry name" value="Winged helix-like DNA-binding domain superfamily/Winged helix DNA-binding domain"/>
    <property type="match status" value="1"/>
</dbReference>
<evidence type="ECO:0000256" key="3">
    <source>
        <dbReference type="ARBA" id="ARBA00022603"/>
    </source>
</evidence>
<feature type="active site" description="Nucleophile; methyl group acceptor" evidence="8">
    <location>
        <position position="170"/>
    </location>
</feature>
<feature type="domain" description="Methylguanine DNA methyltransferase ribonuclease-like" evidence="10">
    <location>
        <begin position="38"/>
        <end position="114"/>
    </location>
</feature>
<keyword evidence="2 8" id="KW-0963">Cytoplasm</keyword>
<dbReference type="Pfam" id="PF02870">
    <property type="entry name" value="Methyltransf_1N"/>
    <property type="match status" value="1"/>
</dbReference>
<dbReference type="InterPro" id="IPR036217">
    <property type="entry name" value="MethylDNA_cys_MeTrfase_DNAb"/>
</dbReference>
<keyword evidence="6 8" id="KW-0234">DNA repair</keyword>
<reference evidence="12" key="1">
    <citation type="journal article" date="2019" name="Int. J. Syst. Evol. Microbiol.">
        <title>The Global Catalogue of Microorganisms (GCM) 10K type strain sequencing project: providing services to taxonomists for standard genome sequencing and annotation.</title>
        <authorList>
            <consortium name="The Broad Institute Genomics Platform"/>
            <consortium name="The Broad Institute Genome Sequencing Center for Infectious Disease"/>
            <person name="Wu L."/>
            <person name="Ma J."/>
        </authorList>
    </citation>
    <scope>NUCLEOTIDE SEQUENCE [LARGE SCALE GENOMIC DNA]</scope>
    <source>
        <strain evidence="12">JCM 16548</strain>
    </source>
</reference>
<dbReference type="Proteomes" id="UP001500051">
    <property type="component" value="Unassembled WGS sequence"/>
</dbReference>
<dbReference type="InterPro" id="IPR023546">
    <property type="entry name" value="MGMT"/>
</dbReference>
<protein>
    <recommendedName>
        <fullName evidence="8">Methylated-DNA--protein-cysteine methyltransferase</fullName>
        <ecNumber evidence="8">2.1.1.63</ecNumber>
    </recommendedName>
    <alternativeName>
        <fullName evidence="8">6-O-methylguanine-DNA methyltransferase</fullName>
        <shortName evidence="8">MGMT</shortName>
    </alternativeName>
    <alternativeName>
        <fullName evidence="8">O-6-methylguanine-DNA-alkyltransferase</fullName>
    </alternativeName>
</protein>
<keyword evidence="4 8" id="KW-0808">Transferase</keyword>
<dbReference type="InterPro" id="IPR014048">
    <property type="entry name" value="MethylDNA_cys_MeTrfase_DNA-bd"/>
</dbReference>
<dbReference type="InterPro" id="IPR001497">
    <property type="entry name" value="MethylDNA_cys_MeTrfase_AS"/>
</dbReference>
<evidence type="ECO:0000313" key="12">
    <source>
        <dbReference type="Proteomes" id="UP001500051"/>
    </source>
</evidence>
<dbReference type="SUPFAM" id="SSF46767">
    <property type="entry name" value="Methylated DNA-protein cysteine methyltransferase, C-terminal domain"/>
    <property type="match status" value="1"/>
</dbReference>
<comment type="caution">
    <text evidence="11">The sequence shown here is derived from an EMBL/GenBank/DDBJ whole genome shotgun (WGS) entry which is preliminary data.</text>
</comment>
<comment type="similarity">
    <text evidence="8">Belongs to the MGMT family.</text>
</comment>
<comment type="miscellaneous">
    <text evidence="8">This enzyme catalyzes only one turnover and therefore is not strictly catalytic. According to one definition, an enzyme is a biocatalyst that acts repeatedly and over many reaction cycles.</text>
</comment>
<dbReference type="InterPro" id="IPR036388">
    <property type="entry name" value="WH-like_DNA-bd_sf"/>
</dbReference>
<comment type="catalytic activity">
    <reaction evidence="1 8">
        <text>a 4-O-methyl-thymidine in DNA + L-cysteinyl-[protein] = a thymidine in DNA + S-methyl-L-cysteinyl-[protein]</text>
        <dbReference type="Rhea" id="RHEA:53428"/>
        <dbReference type="Rhea" id="RHEA-COMP:10131"/>
        <dbReference type="Rhea" id="RHEA-COMP:10132"/>
        <dbReference type="Rhea" id="RHEA-COMP:13555"/>
        <dbReference type="Rhea" id="RHEA-COMP:13556"/>
        <dbReference type="ChEBI" id="CHEBI:29950"/>
        <dbReference type="ChEBI" id="CHEBI:82612"/>
        <dbReference type="ChEBI" id="CHEBI:137386"/>
        <dbReference type="ChEBI" id="CHEBI:137387"/>
        <dbReference type="EC" id="2.1.1.63"/>
    </reaction>
</comment>
<name>A0ABP7CJD4_9ACTN</name>
<evidence type="ECO:0000256" key="7">
    <source>
        <dbReference type="ARBA" id="ARBA00049348"/>
    </source>
</evidence>
<feature type="domain" description="Methylated-DNA-[protein]-cysteine S-methyltransferase DNA binding" evidence="9">
    <location>
        <begin position="119"/>
        <end position="197"/>
    </location>
</feature>
<dbReference type="PANTHER" id="PTHR10815:SF5">
    <property type="entry name" value="METHYLATED-DNA--PROTEIN-CYSTEINE METHYLTRANSFERASE"/>
    <property type="match status" value="1"/>
</dbReference>
<proteinExistence type="inferred from homology"/>
<keyword evidence="5 8" id="KW-0227">DNA damage</keyword>